<protein>
    <submittedName>
        <fullName evidence="5">Soluble lytic murein transglycosylase-like protein</fullName>
    </submittedName>
</protein>
<evidence type="ECO:0000256" key="3">
    <source>
        <dbReference type="SAM" id="SignalP"/>
    </source>
</evidence>
<organism evidence="5 6">
    <name type="scientific">Polymorphobacter multimanifer</name>
    <dbReference type="NCBI Taxonomy" id="1070431"/>
    <lineage>
        <taxon>Bacteria</taxon>
        <taxon>Pseudomonadati</taxon>
        <taxon>Pseudomonadota</taxon>
        <taxon>Alphaproteobacteria</taxon>
        <taxon>Sphingomonadales</taxon>
        <taxon>Sphingosinicellaceae</taxon>
        <taxon>Polymorphobacter</taxon>
    </lineage>
</organism>
<dbReference type="PANTHER" id="PTHR37423:SF2">
    <property type="entry name" value="MEMBRANE-BOUND LYTIC MUREIN TRANSGLYCOSYLASE C"/>
    <property type="match status" value="1"/>
</dbReference>
<name>A0A841LEA6_9SPHN</name>
<comment type="similarity">
    <text evidence="1">Belongs to the transglycosylase Slt family.</text>
</comment>
<dbReference type="SUPFAM" id="SSF53955">
    <property type="entry name" value="Lysozyme-like"/>
    <property type="match status" value="1"/>
</dbReference>
<dbReference type="RefSeq" id="WP_184203022.1">
    <property type="nucleotide sequence ID" value="NZ_BMOX01000083.1"/>
</dbReference>
<feature type="signal peptide" evidence="3">
    <location>
        <begin position="1"/>
        <end position="19"/>
    </location>
</feature>
<dbReference type="InterPro" id="IPR008258">
    <property type="entry name" value="Transglycosylase_SLT_dom_1"/>
</dbReference>
<dbReference type="AlphaFoldDB" id="A0A841LEA6"/>
<dbReference type="Gene3D" id="1.10.530.10">
    <property type="match status" value="1"/>
</dbReference>
<evidence type="ECO:0000259" key="4">
    <source>
        <dbReference type="Pfam" id="PF01464"/>
    </source>
</evidence>
<accession>A0A841LEA6</accession>
<keyword evidence="6" id="KW-1185">Reference proteome</keyword>
<dbReference type="Pfam" id="PF01464">
    <property type="entry name" value="SLT"/>
    <property type="match status" value="1"/>
</dbReference>
<comment type="caution">
    <text evidence="5">The sequence shown here is derived from an EMBL/GenBank/DDBJ whole genome shotgun (WGS) entry which is preliminary data.</text>
</comment>
<evidence type="ECO:0000256" key="1">
    <source>
        <dbReference type="ARBA" id="ARBA00007734"/>
    </source>
</evidence>
<evidence type="ECO:0000256" key="2">
    <source>
        <dbReference type="ARBA" id="ARBA00009387"/>
    </source>
</evidence>
<dbReference type="InterPro" id="IPR023346">
    <property type="entry name" value="Lysozyme-like_dom_sf"/>
</dbReference>
<keyword evidence="3" id="KW-0732">Signal</keyword>
<dbReference type="PANTHER" id="PTHR37423">
    <property type="entry name" value="SOLUBLE LYTIC MUREIN TRANSGLYCOSYLASE-RELATED"/>
    <property type="match status" value="1"/>
</dbReference>
<dbReference type="Proteomes" id="UP000538147">
    <property type="component" value="Unassembled WGS sequence"/>
</dbReference>
<comment type="similarity">
    <text evidence="2">Belongs to the virb1 family.</text>
</comment>
<reference evidence="5 6" key="1">
    <citation type="submission" date="2020-08" db="EMBL/GenBank/DDBJ databases">
        <title>Genomic Encyclopedia of Type Strains, Phase IV (KMG-IV): sequencing the most valuable type-strain genomes for metagenomic binning, comparative biology and taxonomic classification.</title>
        <authorList>
            <person name="Goeker M."/>
        </authorList>
    </citation>
    <scope>NUCLEOTIDE SEQUENCE [LARGE SCALE GENOMIC DNA]</scope>
    <source>
        <strain evidence="5 6">DSM 102189</strain>
    </source>
</reference>
<sequence length="260" mass="27440">MLSRIILCVLLSASSPAAAQTAVALDFGQPQINTSGALVTARDGFTLRQLGIWTKTSRARPEDAAAQAPTSLADAVSGDVTASSLPEQSDGNPCNFPGLPKYVPGLQKVVAVRRLSWWRAVAATECRYGIPPGLLDALILQESRYHRGAVSPKGAIGLAQLMPGTAAELGVTDPHDPALNIDAGGRYLRDMLTRFNSVTLGLAAYNAGPGAVRSSRGIPQNSETPDYVRRVLAIWASAQHDPLIAVRHTAQLLGFDPVAK</sequence>
<proteinExistence type="inferred from homology"/>
<dbReference type="CDD" id="cd00254">
    <property type="entry name" value="LT-like"/>
    <property type="match status" value="1"/>
</dbReference>
<evidence type="ECO:0000313" key="6">
    <source>
        <dbReference type="Proteomes" id="UP000538147"/>
    </source>
</evidence>
<gene>
    <name evidence="5" type="ORF">FHS79_003574</name>
</gene>
<feature type="domain" description="Transglycosylase SLT" evidence="4">
    <location>
        <begin position="122"/>
        <end position="223"/>
    </location>
</feature>
<dbReference type="EMBL" id="JACIIV010000044">
    <property type="protein sequence ID" value="MBB6229373.1"/>
    <property type="molecule type" value="Genomic_DNA"/>
</dbReference>
<evidence type="ECO:0000313" key="5">
    <source>
        <dbReference type="EMBL" id="MBB6229373.1"/>
    </source>
</evidence>
<feature type="chain" id="PRO_5033054650" evidence="3">
    <location>
        <begin position="20"/>
        <end position="260"/>
    </location>
</feature>